<protein>
    <submittedName>
        <fullName evidence="1">Uncharacterized protein</fullName>
    </submittedName>
</protein>
<reference evidence="1" key="1">
    <citation type="submission" date="2023-09" db="EMBL/GenBank/DDBJ databases">
        <title>Paucibacter sp. APW11 Genome sequencing and assembly.</title>
        <authorList>
            <person name="Kim I."/>
        </authorList>
    </citation>
    <scope>NUCLEOTIDE SEQUENCE</scope>
    <source>
        <strain evidence="1">APW11</strain>
    </source>
</reference>
<name>A0ABU3P735_9BURK</name>
<keyword evidence="2" id="KW-1185">Reference proteome</keyword>
<evidence type="ECO:0000313" key="1">
    <source>
        <dbReference type="EMBL" id="MDT8998371.1"/>
    </source>
</evidence>
<comment type="caution">
    <text evidence="1">The sequence shown here is derived from an EMBL/GenBank/DDBJ whole genome shotgun (WGS) entry which is preliminary data.</text>
</comment>
<organism evidence="1 2">
    <name type="scientific">Roseateles aquae</name>
    <dbReference type="NCBI Taxonomy" id="3077235"/>
    <lineage>
        <taxon>Bacteria</taxon>
        <taxon>Pseudomonadati</taxon>
        <taxon>Pseudomonadota</taxon>
        <taxon>Betaproteobacteria</taxon>
        <taxon>Burkholderiales</taxon>
        <taxon>Sphaerotilaceae</taxon>
        <taxon>Roseateles</taxon>
    </lineage>
</organism>
<dbReference type="RefSeq" id="WP_315648691.1">
    <property type="nucleotide sequence ID" value="NZ_JAVXZY010000001.1"/>
</dbReference>
<gene>
    <name evidence="1" type="ORF">RQP53_03665</name>
</gene>
<proteinExistence type="predicted"/>
<evidence type="ECO:0000313" key="2">
    <source>
        <dbReference type="Proteomes" id="UP001246372"/>
    </source>
</evidence>
<dbReference type="Proteomes" id="UP001246372">
    <property type="component" value="Unassembled WGS sequence"/>
</dbReference>
<accession>A0ABU3P735</accession>
<sequence length="177" mass="19137">MPHHHKRHDRRDRFAHAAFAIPLEETPLGIALNQAATLLPAERALITEPMQAAFDALRAAQGDASQLAHIIDAINIGNEIARRYQIASDHQATRDAAQAAVIALLERAQATGRWTLRGAEIAAFDDALWIFSVQLQFVSRGELATCTRVLKARARSALAGNTGPGVRVFNAPAPSHA</sequence>
<dbReference type="EMBL" id="JAVXZY010000001">
    <property type="protein sequence ID" value="MDT8998371.1"/>
    <property type="molecule type" value="Genomic_DNA"/>
</dbReference>